<organism evidence="3 4">
    <name type="scientific">Saccharothrix tamanrassetensis</name>
    <dbReference type="NCBI Taxonomy" id="1051531"/>
    <lineage>
        <taxon>Bacteria</taxon>
        <taxon>Bacillati</taxon>
        <taxon>Actinomycetota</taxon>
        <taxon>Actinomycetes</taxon>
        <taxon>Pseudonocardiales</taxon>
        <taxon>Pseudonocardiaceae</taxon>
        <taxon>Saccharothrix</taxon>
    </lineage>
</organism>
<keyword evidence="2" id="KW-0812">Transmembrane</keyword>
<gene>
    <name evidence="3" type="ORF">FHS29_005963</name>
</gene>
<keyword evidence="2" id="KW-0472">Membrane</keyword>
<reference evidence="3 4" key="1">
    <citation type="submission" date="2020-08" db="EMBL/GenBank/DDBJ databases">
        <title>Genomic Encyclopedia of Type Strains, Phase III (KMG-III): the genomes of soil and plant-associated and newly described type strains.</title>
        <authorList>
            <person name="Whitman W."/>
        </authorList>
    </citation>
    <scope>NUCLEOTIDE SEQUENCE [LARGE SCALE GENOMIC DNA]</scope>
    <source>
        <strain evidence="3 4">CECT 8640</strain>
    </source>
</reference>
<comment type="caution">
    <text evidence="3">The sequence shown here is derived from an EMBL/GenBank/DDBJ whole genome shotgun (WGS) entry which is preliminary data.</text>
</comment>
<evidence type="ECO:0000256" key="2">
    <source>
        <dbReference type="SAM" id="Phobius"/>
    </source>
</evidence>
<feature type="region of interest" description="Disordered" evidence="1">
    <location>
        <begin position="193"/>
        <end position="229"/>
    </location>
</feature>
<evidence type="ECO:0000313" key="4">
    <source>
        <dbReference type="Proteomes" id="UP000547510"/>
    </source>
</evidence>
<evidence type="ECO:0000313" key="3">
    <source>
        <dbReference type="EMBL" id="MBB5959343.1"/>
    </source>
</evidence>
<keyword evidence="4" id="KW-1185">Reference proteome</keyword>
<feature type="transmembrane region" description="Helical" evidence="2">
    <location>
        <begin position="131"/>
        <end position="152"/>
    </location>
</feature>
<dbReference type="Proteomes" id="UP000547510">
    <property type="component" value="Unassembled WGS sequence"/>
</dbReference>
<proteinExistence type="predicted"/>
<sequence length="229" mass="23789">MSRRGAIAAGALLTGALLTFAGVLMDLYRLEVALPEYQGFRLTPWQVHYRPPIDPSSDPHTPQWGYPMVLAGVLAVVAALLLFRSPRFVAVGRFAAVASAGLLVGTTWSAHATVTTLFGRENLPPSSSATLGSGMWTLTAACLVLLVGAALAQDWPPRAPEPTGVSVYRVDGDDDDTPPFGIAIPTTALDVPEVADRAAGAADGDGSGVADRGAERHPPTGGNPSTVEH</sequence>
<evidence type="ECO:0000256" key="1">
    <source>
        <dbReference type="SAM" id="MobiDB-lite"/>
    </source>
</evidence>
<keyword evidence="2" id="KW-1133">Transmembrane helix</keyword>
<dbReference type="EMBL" id="JACHJN010000010">
    <property type="protein sequence ID" value="MBB5959343.1"/>
    <property type="molecule type" value="Genomic_DNA"/>
</dbReference>
<dbReference type="AlphaFoldDB" id="A0A841CR21"/>
<accession>A0A841CR21</accession>
<protein>
    <submittedName>
        <fullName evidence="3">Uncharacterized protein</fullName>
    </submittedName>
</protein>
<feature type="transmembrane region" description="Helical" evidence="2">
    <location>
        <begin position="90"/>
        <end position="111"/>
    </location>
</feature>
<dbReference type="RefSeq" id="WP_184696111.1">
    <property type="nucleotide sequence ID" value="NZ_JACHJN010000010.1"/>
</dbReference>
<name>A0A841CR21_9PSEU</name>
<feature type="transmembrane region" description="Helical" evidence="2">
    <location>
        <begin position="64"/>
        <end position="83"/>
    </location>
</feature>
<feature type="compositionally biased region" description="Low complexity" evidence="1">
    <location>
        <begin position="197"/>
        <end position="211"/>
    </location>
</feature>